<evidence type="ECO:0000259" key="1">
    <source>
        <dbReference type="Pfam" id="PF07593"/>
    </source>
</evidence>
<organism evidence="2 3">
    <name type="scientific">Amycolatopsis marina</name>
    <dbReference type="NCBI Taxonomy" id="490629"/>
    <lineage>
        <taxon>Bacteria</taxon>
        <taxon>Bacillati</taxon>
        <taxon>Actinomycetota</taxon>
        <taxon>Actinomycetes</taxon>
        <taxon>Pseudonocardiales</taxon>
        <taxon>Pseudonocardiaceae</taxon>
        <taxon>Amycolatopsis</taxon>
    </lineage>
</organism>
<dbReference type="SUPFAM" id="SSF69318">
    <property type="entry name" value="Integrin alpha N-terminal domain"/>
    <property type="match status" value="1"/>
</dbReference>
<dbReference type="PANTHER" id="PTHR16026">
    <property type="entry name" value="CARTILAGE ACIDIC PROTEIN 1"/>
    <property type="match status" value="1"/>
</dbReference>
<dbReference type="InterPro" id="IPR011519">
    <property type="entry name" value="UnbV_ASPIC"/>
</dbReference>
<dbReference type="EMBL" id="FOKG01000007">
    <property type="protein sequence ID" value="SFB25332.1"/>
    <property type="molecule type" value="Genomic_DNA"/>
</dbReference>
<reference evidence="3" key="1">
    <citation type="submission" date="2016-10" db="EMBL/GenBank/DDBJ databases">
        <authorList>
            <person name="Varghese N."/>
            <person name="Submissions S."/>
        </authorList>
    </citation>
    <scope>NUCLEOTIDE SEQUENCE [LARGE SCALE GENOMIC DNA]</scope>
    <source>
        <strain evidence="3">CGMCC 4.3568</strain>
    </source>
</reference>
<dbReference type="AlphaFoldDB" id="A0A1I0ZJ00"/>
<dbReference type="Proteomes" id="UP000243799">
    <property type="component" value="Unassembled WGS sequence"/>
</dbReference>
<evidence type="ECO:0000313" key="2">
    <source>
        <dbReference type="EMBL" id="SFB25332.1"/>
    </source>
</evidence>
<dbReference type="Gene3D" id="2.130.10.130">
    <property type="entry name" value="Integrin alpha, N-terminal"/>
    <property type="match status" value="1"/>
</dbReference>
<accession>A0A1I0ZJ00</accession>
<dbReference type="InterPro" id="IPR027039">
    <property type="entry name" value="Crtac1"/>
</dbReference>
<protein>
    <submittedName>
        <fullName evidence="2">Repeat domain-containing protein</fullName>
    </submittedName>
</protein>
<proteinExistence type="predicted"/>
<name>A0A1I0ZJ00_9PSEU</name>
<keyword evidence="3" id="KW-1185">Reference proteome</keyword>
<feature type="domain" description="ASPIC/UnbV" evidence="1">
    <location>
        <begin position="568"/>
        <end position="620"/>
    </location>
</feature>
<dbReference type="OrthoDB" id="9816120at2"/>
<dbReference type="STRING" id="490629.SAMN05216266_10718"/>
<dbReference type="Pfam" id="PF07593">
    <property type="entry name" value="UnbV_ASPIC"/>
    <property type="match status" value="1"/>
</dbReference>
<dbReference type="PANTHER" id="PTHR16026:SF0">
    <property type="entry name" value="CARTILAGE ACIDIC PROTEIN 1"/>
    <property type="match status" value="1"/>
</dbReference>
<evidence type="ECO:0000313" key="3">
    <source>
        <dbReference type="Proteomes" id="UP000243799"/>
    </source>
</evidence>
<gene>
    <name evidence="2" type="ORF">SAMN05216266_10718</name>
</gene>
<dbReference type="InterPro" id="IPR028994">
    <property type="entry name" value="Integrin_alpha_N"/>
</dbReference>
<sequence>MIATVRWLRKQLAGIVALTLVAGLFLVSRLPESSAAEVDELASGYGFTPMSIAMPSGFPQQEIREVNQDYTDIDAWISSVGAGIAMNDLDGDGLANDLCITDPRIDQVVVTPTPGARADRYPPFALRNAPLPMNDVMAPMGCAPGDFNEDGFMDLLVYYWGRTPIVHLAEPEAGSLTAASYLPTELVPTAAGSQYTGPQWNSNAVAVADFDGDGHVDIYLGNYFPHGPVLDPKVSGGVAMNDSLSNASNGGEDYFFRWTGATEGPVPEVRFERLDDVLPTDLSKGWVLGSSANDVDGDQLPELYLAQDHGRDAMLHNRSTPGTIKFEPVLGASSPMLPKSKRMGADSFKGMAVDWGDLDRNGLYDLFVSNITTSFGIQESNYQFMATPESRSEMRARLQSGEAPWEDRSTDDGTAWSGWAWDVKMGDFNNSGDLAIAQTNGFVKGEVNRWPQLQELATANDLVVHDPSWWPHVRAGDDLAGSQRLHFFARKPDGGYVNIAGRLGLDVPVPTRGIATGDADGDGRIDLAVARQWDQPAFYHNEAPDAGAFLGLKLSHDDTPGAPGSPVVGAQVTVTTPDGRTLIDRVDGGGGHSGKRSSDVHIGLGDVTAPVTVVLEWRDRSGRMHDQELQLTPGWHSLRLGSRAEER</sequence>
<dbReference type="RefSeq" id="WP_091673312.1">
    <property type="nucleotide sequence ID" value="NZ_FOKG01000007.1"/>
</dbReference>